<evidence type="ECO:0000256" key="3">
    <source>
        <dbReference type="ARBA" id="ARBA00022502"/>
    </source>
</evidence>
<keyword evidence="7 8" id="KW-0472">Membrane</keyword>
<comment type="subcellular location">
    <subcellularLocation>
        <location evidence="1">Endomembrane system</location>
        <topology evidence="1">Multi-pass membrane protein</topology>
    </subcellularLocation>
    <subcellularLocation>
        <location evidence="8">Golgi apparatus membrane</location>
        <topology evidence="8">Multi-pass membrane protein</topology>
    </subcellularLocation>
</comment>
<evidence type="ECO:0000256" key="5">
    <source>
        <dbReference type="ARBA" id="ARBA00022729"/>
    </source>
</evidence>
<feature type="transmembrane region" description="Helical" evidence="8">
    <location>
        <begin position="203"/>
        <end position="223"/>
    </location>
</feature>
<organism evidence="9 10">
    <name type="scientific">Onchocerca volvulus</name>
    <dbReference type="NCBI Taxonomy" id="6282"/>
    <lineage>
        <taxon>Eukaryota</taxon>
        <taxon>Metazoa</taxon>
        <taxon>Ecdysozoa</taxon>
        <taxon>Nematoda</taxon>
        <taxon>Chromadorea</taxon>
        <taxon>Rhabditida</taxon>
        <taxon>Spirurina</taxon>
        <taxon>Spiruromorpha</taxon>
        <taxon>Filarioidea</taxon>
        <taxon>Onchocercidae</taxon>
        <taxon>Onchocerca</taxon>
    </lineage>
</organism>
<dbReference type="GO" id="GO:0016788">
    <property type="term" value="F:hydrolase activity, acting on ester bonds"/>
    <property type="evidence" value="ECO:0007669"/>
    <property type="project" value="TreeGrafter"/>
</dbReference>
<reference evidence="10" key="1">
    <citation type="submission" date="2013-10" db="EMBL/GenBank/DDBJ databases">
        <title>Genome sequencing of Onchocerca volvulus.</title>
        <authorList>
            <person name="Cotton J."/>
            <person name="Tsai J."/>
            <person name="Stanley E."/>
            <person name="Tracey A."/>
            <person name="Holroyd N."/>
            <person name="Lustigman S."/>
            <person name="Berriman M."/>
        </authorList>
    </citation>
    <scope>NUCLEOTIDE SEQUENCE</scope>
</reference>
<dbReference type="GO" id="GO:0005789">
    <property type="term" value="C:endoplasmic reticulum membrane"/>
    <property type="evidence" value="ECO:0007669"/>
    <property type="project" value="TreeGrafter"/>
</dbReference>
<comment type="similarity">
    <text evidence="2 8">Belongs to the PGAP3 family.</text>
</comment>
<evidence type="ECO:0000256" key="2">
    <source>
        <dbReference type="ARBA" id="ARBA00006387"/>
    </source>
</evidence>
<feature type="transmembrane region" description="Helical" evidence="8">
    <location>
        <begin position="157"/>
        <end position="183"/>
    </location>
</feature>
<reference evidence="9" key="2">
    <citation type="submission" date="2022-06" db="UniProtKB">
        <authorList>
            <consortium name="EnsemblMetazoa"/>
        </authorList>
    </citation>
    <scope>IDENTIFICATION</scope>
</reference>
<comment type="function">
    <text evidence="8">Involved in the lipid remodeling steps of GPI-anchor maturation.</text>
</comment>
<dbReference type="EMBL" id="CMVM020000396">
    <property type="status" value="NOT_ANNOTATED_CDS"/>
    <property type="molecule type" value="Genomic_DNA"/>
</dbReference>
<feature type="transmembrane region" description="Helical" evidence="8">
    <location>
        <begin position="298"/>
        <end position="320"/>
    </location>
</feature>
<dbReference type="PANTHER" id="PTHR13148">
    <property type="entry name" value="PER1-RELATED"/>
    <property type="match status" value="1"/>
</dbReference>
<keyword evidence="6 8" id="KW-1133">Transmembrane helix</keyword>
<evidence type="ECO:0000256" key="6">
    <source>
        <dbReference type="ARBA" id="ARBA00022989"/>
    </source>
</evidence>
<keyword evidence="5" id="KW-0732">Signal</keyword>
<feature type="transmembrane region" description="Helical" evidence="8">
    <location>
        <begin position="332"/>
        <end position="360"/>
    </location>
</feature>
<dbReference type="EnsemblMetazoa" id="OVOC12140.1">
    <property type="protein sequence ID" value="OVOC12140.1"/>
    <property type="gene ID" value="WBGene00248949"/>
</dbReference>
<feature type="transmembrane region" description="Helical" evidence="8">
    <location>
        <begin position="261"/>
        <end position="278"/>
    </location>
</feature>
<protein>
    <recommendedName>
        <fullName evidence="8">Post-GPI attachment to proteins factor 3</fullName>
    </recommendedName>
</protein>
<feature type="transmembrane region" description="Helical" evidence="8">
    <location>
        <begin position="235"/>
        <end position="254"/>
    </location>
</feature>
<keyword evidence="10" id="KW-1185">Reference proteome</keyword>
<dbReference type="Proteomes" id="UP000024404">
    <property type="component" value="Unassembled WGS sequence"/>
</dbReference>
<evidence type="ECO:0000256" key="8">
    <source>
        <dbReference type="RuleBase" id="RU365066"/>
    </source>
</evidence>
<comment type="caution">
    <text evidence="8">Lacks conserved residue(s) required for the propagation of feature annotation.</text>
</comment>
<feature type="transmembrane region" description="Helical" evidence="8">
    <location>
        <begin position="69"/>
        <end position="87"/>
    </location>
</feature>
<evidence type="ECO:0000256" key="7">
    <source>
        <dbReference type="ARBA" id="ARBA00023136"/>
    </source>
</evidence>
<evidence type="ECO:0000256" key="4">
    <source>
        <dbReference type="ARBA" id="ARBA00022692"/>
    </source>
</evidence>
<dbReference type="OMA" id="WNIWDIE"/>
<dbReference type="AlphaFoldDB" id="A0A8R1TM24"/>
<evidence type="ECO:0000313" key="9">
    <source>
        <dbReference type="EnsemblMetazoa" id="OVOC12140.1"/>
    </source>
</evidence>
<feature type="transmembrane region" description="Helical" evidence="8">
    <location>
        <begin position="366"/>
        <end position="383"/>
    </location>
</feature>
<keyword evidence="8" id="KW-0333">Golgi apparatus</keyword>
<proteinExistence type="inferred from homology"/>
<dbReference type="PANTHER" id="PTHR13148:SF0">
    <property type="entry name" value="POST-GPI ATTACHMENT TO PROTEINS FACTOR 3"/>
    <property type="match status" value="1"/>
</dbReference>
<evidence type="ECO:0000313" key="10">
    <source>
        <dbReference type="Proteomes" id="UP000024404"/>
    </source>
</evidence>
<sequence>MIRIVVFSYCKCGGWLTCWNVQICCNTDIAWTSEEPISRNVVEVTCTKSGETDEKNLSTYMREEMHMDVVATIIILFSLTLLARPAYGSAGDRHHIYLSCVKSCILKYGCPRKFDESGWIFSECFRCRYKCTWKTVKYFNDILHLSVPQFYGKWPFLAIWIPFIMPIPIQEFASVVFSILNLFTTFSMYRTVKRLRSSNRLKIVWTAYSVIGIIMWTCSAIFHWADFWLTEYLDYFTACAFIVFALFVSISFTIKSLQNCYRGRILWSFLFITLLYLYTNHIYNLTHHILQINFDYGYNMKMCIACSLLTAIIYCVWLVQQWKLRDHSGRRSLLCLTVMVIWGLLSVLLEVLDFVPIYWIIDSHSLFHLATVPLPLLMTRFILLENAHEMQQQIGNIKQT</sequence>
<dbReference type="InterPro" id="IPR007217">
    <property type="entry name" value="Per1-like"/>
</dbReference>
<name>A0A8R1TM24_ONCVO</name>
<accession>A0A8R1TM24</accession>
<keyword evidence="4 8" id="KW-0812">Transmembrane</keyword>
<keyword evidence="3 8" id="KW-0337">GPI-anchor biosynthesis</keyword>
<dbReference type="Pfam" id="PF04080">
    <property type="entry name" value="Per1"/>
    <property type="match status" value="1"/>
</dbReference>
<dbReference type="GO" id="GO:0006506">
    <property type="term" value="P:GPI anchor biosynthetic process"/>
    <property type="evidence" value="ECO:0007669"/>
    <property type="project" value="UniProtKB-KW"/>
</dbReference>
<dbReference type="GO" id="GO:0000139">
    <property type="term" value="C:Golgi membrane"/>
    <property type="evidence" value="ECO:0007669"/>
    <property type="project" value="UniProtKB-SubCell"/>
</dbReference>
<evidence type="ECO:0000256" key="1">
    <source>
        <dbReference type="ARBA" id="ARBA00004127"/>
    </source>
</evidence>